<organism evidence="10 11">
    <name type="scientific">Cystoisospora suis</name>
    <dbReference type="NCBI Taxonomy" id="483139"/>
    <lineage>
        <taxon>Eukaryota</taxon>
        <taxon>Sar</taxon>
        <taxon>Alveolata</taxon>
        <taxon>Apicomplexa</taxon>
        <taxon>Conoidasida</taxon>
        <taxon>Coccidia</taxon>
        <taxon>Eucoccidiorida</taxon>
        <taxon>Eimeriorina</taxon>
        <taxon>Sarcocystidae</taxon>
        <taxon>Cystoisospora</taxon>
    </lineage>
</organism>
<feature type="compositionally biased region" description="Basic and acidic residues" evidence="8">
    <location>
        <begin position="430"/>
        <end position="470"/>
    </location>
</feature>
<dbReference type="GO" id="GO:0005929">
    <property type="term" value="C:cilium"/>
    <property type="evidence" value="ECO:0007669"/>
    <property type="project" value="UniProtKB-SubCell"/>
</dbReference>
<evidence type="ECO:0000256" key="2">
    <source>
        <dbReference type="ARBA" id="ARBA00008340"/>
    </source>
</evidence>
<accession>A0A2C6L283</accession>
<comment type="similarity">
    <text evidence="2">Belongs to the CLUAP1 family.</text>
</comment>
<keyword evidence="6" id="KW-0966">Cell projection</keyword>
<name>A0A2C6L283_9APIC</name>
<reference evidence="10 11" key="1">
    <citation type="journal article" date="2017" name="Int. J. Parasitol.">
        <title>The genome of the protozoan parasite Cystoisospora suis and a reverse vaccinology approach to identify vaccine candidates.</title>
        <authorList>
            <person name="Palmieri N."/>
            <person name="Shrestha A."/>
            <person name="Ruttkowski B."/>
            <person name="Beck T."/>
            <person name="Vogl C."/>
            <person name="Tomley F."/>
            <person name="Blake D.P."/>
            <person name="Joachim A."/>
        </authorList>
    </citation>
    <scope>NUCLEOTIDE SEQUENCE [LARGE SCALE GENOMIC DNA]</scope>
    <source>
        <strain evidence="10 11">Wien I</strain>
    </source>
</reference>
<evidence type="ECO:0000256" key="7">
    <source>
        <dbReference type="SAM" id="Coils"/>
    </source>
</evidence>
<protein>
    <submittedName>
        <fullName evidence="10">Clusterin-associated protein 1</fullName>
    </submittedName>
</protein>
<keyword evidence="9" id="KW-0732">Signal</keyword>
<evidence type="ECO:0000313" key="10">
    <source>
        <dbReference type="EMBL" id="PHJ22012.1"/>
    </source>
</evidence>
<feature type="compositionally biased region" description="Basic and acidic residues" evidence="8">
    <location>
        <begin position="566"/>
        <end position="581"/>
    </location>
</feature>
<dbReference type="GO" id="GO:0030992">
    <property type="term" value="C:intraciliary transport particle B"/>
    <property type="evidence" value="ECO:0007669"/>
    <property type="project" value="TreeGrafter"/>
</dbReference>
<evidence type="ECO:0000256" key="4">
    <source>
        <dbReference type="ARBA" id="ARBA00023054"/>
    </source>
</evidence>
<feature type="compositionally biased region" description="Basic and acidic residues" evidence="8">
    <location>
        <begin position="480"/>
        <end position="508"/>
    </location>
</feature>
<feature type="signal peptide" evidence="9">
    <location>
        <begin position="1"/>
        <end position="19"/>
    </location>
</feature>
<dbReference type="Pfam" id="PF10234">
    <property type="entry name" value="Cluap1"/>
    <property type="match status" value="1"/>
</dbReference>
<dbReference type="PANTHER" id="PTHR21547">
    <property type="entry name" value="CLUSTERIN ASSOCIATED PROTEIN 1"/>
    <property type="match status" value="1"/>
</dbReference>
<keyword evidence="11" id="KW-1185">Reference proteome</keyword>
<sequence length="638" mass="71882">MATLLVRQLNGLLLALGYTEPLVSLQQLSSRPNFPVIARLLGWLAERCSNCPSALGSSTSLQTEEERVTFLEQAANVFALNANFILDLECMYSAETGAVKQLIALCQTILTAVNDARDRTNTFQPEQKKPPDPVAETETALAIREPYALALRTDPPGEVIPPLQNRDRMVLATKLQQLKNARSAAFQLVETGASLVQTLERHNHPGRALHRRRVRAFLENLGLHLESGADPQQAAVQGQLESQLQNARQDLEKAQAECTHLEKEVKRANMTLTKITQDNDRVEKRLRSLEALKPAFMENYERLMAELQETYEVYVTCVRNERYLETQAQRRRREEEKEREAQQQLLQELQEKLKKEAELLVRAFDEDDSEDDEDYSQVYKEDYAQRIAPGVSFEAMLASPPPSGGDKRAMGQPGSTHPEEEQTVYFHQQRRSEHEGGQEIFSRIREKDRARRERLKRLEEEASSTREKPTAGETNSTETQSRKEASENSDVREDIGSASLKGKDEGKSEPVGNSNRGGETLNRRHCEGSATTAKQKETILSSADNSDEEEGDPGSSPGSKSSSPEDPSHRSTERINRENGLEGRAQSFNFSSLDYDEPDADDDDDELATDSADAFVSPGERRLRRQREYMQTIEDSLF</sequence>
<dbReference type="GeneID" id="94427538"/>
<gene>
    <name evidence="10" type="ORF">CSUI_004132</name>
</gene>
<evidence type="ECO:0000256" key="1">
    <source>
        <dbReference type="ARBA" id="ARBA00004138"/>
    </source>
</evidence>
<feature type="coiled-coil region" evidence="7">
    <location>
        <begin position="324"/>
        <end position="366"/>
    </location>
</feature>
<dbReference type="InterPro" id="IPR019366">
    <property type="entry name" value="Clusterin-associated_protein-1"/>
</dbReference>
<evidence type="ECO:0000256" key="5">
    <source>
        <dbReference type="ARBA" id="ARBA00023069"/>
    </source>
</evidence>
<dbReference type="Proteomes" id="UP000221165">
    <property type="component" value="Unassembled WGS sequence"/>
</dbReference>
<dbReference type="AlphaFoldDB" id="A0A2C6L283"/>
<comment type="subcellular location">
    <subcellularLocation>
        <location evidence="1">Cell projection</location>
        <location evidence="1">Cilium</location>
    </subcellularLocation>
</comment>
<evidence type="ECO:0000256" key="3">
    <source>
        <dbReference type="ARBA" id="ARBA00022794"/>
    </source>
</evidence>
<feature type="compositionally biased region" description="Low complexity" evidence="8">
    <location>
        <begin position="553"/>
        <end position="565"/>
    </location>
</feature>
<feature type="chain" id="PRO_5012271020" evidence="9">
    <location>
        <begin position="20"/>
        <end position="638"/>
    </location>
</feature>
<comment type="caution">
    <text evidence="10">The sequence shown here is derived from an EMBL/GenBank/DDBJ whole genome shotgun (WGS) entry which is preliminary data.</text>
</comment>
<proteinExistence type="inferred from homology"/>
<feature type="compositionally biased region" description="Acidic residues" evidence="8">
    <location>
        <begin position="594"/>
        <end position="608"/>
    </location>
</feature>
<dbReference type="VEuPathDB" id="ToxoDB:CSUI_004132"/>
<dbReference type="GO" id="GO:0005815">
    <property type="term" value="C:microtubule organizing center"/>
    <property type="evidence" value="ECO:0007669"/>
    <property type="project" value="TreeGrafter"/>
</dbReference>
<feature type="region of interest" description="Disordered" evidence="8">
    <location>
        <begin position="395"/>
        <end position="620"/>
    </location>
</feature>
<evidence type="ECO:0000256" key="6">
    <source>
        <dbReference type="ARBA" id="ARBA00023273"/>
    </source>
</evidence>
<evidence type="ECO:0000256" key="9">
    <source>
        <dbReference type="SAM" id="SignalP"/>
    </source>
</evidence>
<evidence type="ECO:0000256" key="8">
    <source>
        <dbReference type="SAM" id="MobiDB-lite"/>
    </source>
</evidence>
<dbReference type="GO" id="GO:0060271">
    <property type="term" value="P:cilium assembly"/>
    <property type="evidence" value="ECO:0007669"/>
    <property type="project" value="TreeGrafter"/>
</dbReference>
<keyword evidence="4 7" id="KW-0175">Coiled coil</keyword>
<dbReference type="RefSeq" id="XP_067923689.1">
    <property type="nucleotide sequence ID" value="XM_068064327.1"/>
</dbReference>
<evidence type="ECO:0000313" key="11">
    <source>
        <dbReference type="Proteomes" id="UP000221165"/>
    </source>
</evidence>
<keyword evidence="5" id="KW-0969">Cilium</keyword>
<dbReference type="PANTHER" id="PTHR21547:SF0">
    <property type="entry name" value="CLUSTERIN-ASSOCIATED PROTEIN 1"/>
    <property type="match status" value="1"/>
</dbReference>
<feature type="coiled-coil region" evidence="7">
    <location>
        <begin position="237"/>
        <end position="292"/>
    </location>
</feature>
<keyword evidence="3" id="KW-0970">Cilium biogenesis/degradation</keyword>
<feature type="compositionally biased region" description="Polar residues" evidence="8">
    <location>
        <begin position="529"/>
        <end position="544"/>
    </location>
</feature>
<dbReference type="EMBL" id="MIGC01001877">
    <property type="protein sequence ID" value="PHJ22012.1"/>
    <property type="molecule type" value="Genomic_DNA"/>
</dbReference>
<dbReference type="OrthoDB" id="438545at2759"/>